<proteinExistence type="predicted"/>
<reference evidence="1" key="1">
    <citation type="submission" date="2014-11" db="EMBL/GenBank/DDBJ databases">
        <authorList>
            <person name="Amaro Gonzalez C."/>
        </authorList>
    </citation>
    <scope>NUCLEOTIDE SEQUENCE</scope>
</reference>
<organism evidence="1">
    <name type="scientific">Anguilla anguilla</name>
    <name type="common">European freshwater eel</name>
    <name type="synonym">Muraena anguilla</name>
    <dbReference type="NCBI Taxonomy" id="7936"/>
    <lineage>
        <taxon>Eukaryota</taxon>
        <taxon>Metazoa</taxon>
        <taxon>Chordata</taxon>
        <taxon>Craniata</taxon>
        <taxon>Vertebrata</taxon>
        <taxon>Euteleostomi</taxon>
        <taxon>Actinopterygii</taxon>
        <taxon>Neopterygii</taxon>
        <taxon>Teleostei</taxon>
        <taxon>Anguilliformes</taxon>
        <taxon>Anguillidae</taxon>
        <taxon>Anguilla</taxon>
    </lineage>
</organism>
<protein>
    <submittedName>
        <fullName evidence="1">Uncharacterized protein</fullName>
    </submittedName>
</protein>
<dbReference type="EMBL" id="GBXM01038504">
    <property type="protein sequence ID" value="JAH70073.1"/>
    <property type="molecule type" value="Transcribed_RNA"/>
</dbReference>
<accession>A0A0E9UYK2</accession>
<name>A0A0E9UYK2_ANGAN</name>
<sequence length="31" mass="3464">MLFLSLLCIQTKNNTEAGYCRSDPGYVANQL</sequence>
<dbReference type="AlphaFoldDB" id="A0A0E9UYK2"/>
<reference evidence="1" key="2">
    <citation type="journal article" date="2015" name="Fish Shellfish Immunol.">
        <title>Early steps in the European eel (Anguilla anguilla)-Vibrio vulnificus interaction in the gills: Role of the RtxA13 toxin.</title>
        <authorList>
            <person name="Callol A."/>
            <person name="Pajuelo D."/>
            <person name="Ebbesson L."/>
            <person name="Teles M."/>
            <person name="MacKenzie S."/>
            <person name="Amaro C."/>
        </authorList>
    </citation>
    <scope>NUCLEOTIDE SEQUENCE</scope>
</reference>
<evidence type="ECO:0000313" key="1">
    <source>
        <dbReference type="EMBL" id="JAH70073.1"/>
    </source>
</evidence>